<feature type="region of interest" description="Disordered" evidence="1">
    <location>
        <begin position="1"/>
        <end position="157"/>
    </location>
</feature>
<comment type="caution">
    <text evidence="2">The sequence shown here is derived from an EMBL/GenBank/DDBJ whole genome shotgun (WGS) entry which is preliminary data.</text>
</comment>
<accession>A0A1E3K3D5</accession>
<dbReference type="Proteomes" id="UP000094819">
    <property type="component" value="Unassembled WGS sequence"/>
</dbReference>
<feature type="compositionally biased region" description="Polar residues" evidence="1">
    <location>
        <begin position="104"/>
        <end position="123"/>
    </location>
</feature>
<feature type="region of interest" description="Disordered" evidence="1">
    <location>
        <begin position="374"/>
        <end position="399"/>
    </location>
</feature>
<feature type="compositionally biased region" description="Polar residues" evidence="1">
    <location>
        <begin position="82"/>
        <end position="97"/>
    </location>
</feature>
<keyword evidence="3" id="KW-1185">Reference proteome</keyword>
<feature type="compositionally biased region" description="Polar residues" evidence="1">
    <location>
        <begin position="49"/>
        <end position="65"/>
    </location>
</feature>
<protein>
    <submittedName>
        <fullName evidence="2">Uncharacterized protein</fullName>
    </submittedName>
</protein>
<proteinExistence type="predicted"/>
<name>A0A1E3K3D5_9TREE</name>
<dbReference type="GeneID" id="30190428"/>
<dbReference type="EMBL" id="AWGH01000002">
    <property type="protein sequence ID" value="ODO07634.1"/>
    <property type="molecule type" value="Genomic_DNA"/>
</dbReference>
<evidence type="ECO:0000313" key="3">
    <source>
        <dbReference type="Proteomes" id="UP000094819"/>
    </source>
</evidence>
<dbReference type="OrthoDB" id="10364022at2759"/>
<evidence type="ECO:0000256" key="1">
    <source>
        <dbReference type="SAM" id="MobiDB-lite"/>
    </source>
</evidence>
<gene>
    <name evidence="2" type="ORF">L198_01215</name>
</gene>
<organism evidence="2 3">
    <name type="scientific">Cryptococcus wingfieldii CBS 7118</name>
    <dbReference type="NCBI Taxonomy" id="1295528"/>
    <lineage>
        <taxon>Eukaryota</taxon>
        <taxon>Fungi</taxon>
        <taxon>Dikarya</taxon>
        <taxon>Basidiomycota</taxon>
        <taxon>Agaricomycotina</taxon>
        <taxon>Tremellomycetes</taxon>
        <taxon>Tremellales</taxon>
        <taxon>Cryptococcaceae</taxon>
        <taxon>Cryptococcus</taxon>
    </lineage>
</organism>
<sequence>MSFEFPRRAPTAAEISYLHQRQSAQPDPLFSQMFSQQSQPSFASAKQQGPWNTQSFINTKCSAPPQQGEGRQFYPPPPDTLRYSQPPSGQYASTALTTGPPLGQNVSVHQVPRQSPWASQARKTYSVPPASIAQQQTTRQSQPAFQNTQTSAPPDTASVDVSVHNFGMTSKPASRRYDEKKVFWDANVPSTHEKTTSAYSDWLNERATEARITLEEKEEIVRKKRDREVKRQSEMTDKVFVDATKAARSLQNVVSQSGDEIAIYQFNDLVYSLRDLSAELNMERDIRNTVTNTQLEATDAAWQGWKVTKRAFDVASGNASLDDARSLWKAHDDERKASEKSHKDEGVWHSMMSNLEGTPTYDILEAFEEALTSNPTQPSFYPQPTAPSHNSLSPTPFPSQFRSNYPLHPIIGIPVQQQQYPQRSAATNHLTPSMSSSFYQQPRQQQPNSQGFASSIPPY</sequence>
<feature type="compositionally biased region" description="Polar residues" evidence="1">
    <location>
        <begin position="132"/>
        <end position="153"/>
    </location>
</feature>
<dbReference type="RefSeq" id="XP_019035111.1">
    <property type="nucleotide sequence ID" value="XM_019173385.1"/>
</dbReference>
<reference evidence="2 3" key="1">
    <citation type="submission" date="2016-06" db="EMBL/GenBank/DDBJ databases">
        <title>Evolution of pathogenesis and genome organization in the Tremellales.</title>
        <authorList>
            <person name="Cuomo C."/>
            <person name="Litvintseva A."/>
            <person name="Heitman J."/>
            <person name="Chen Y."/>
            <person name="Sun S."/>
            <person name="Springer D."/>
            <person name="Dromer F."/>
            <person name="Young S."/>
            <person name="Zeng Q."/>
            <person name="Chapman S."/>
            <person name="Gujja S."/>
            <person name="Saif S."/>
            <person name="Birren B."/>
        </authorList>
    </citation>
    <scope>NUCLEOTIDE SEQUENCE [LARGE SCALE GENOMIC DNA]</scope>
    <source>
        <strain evidence="2 3">CBS 7118</strain>
    </source>
</reference>
<evidence type="ECO:0000313" key="2">
    <source>
        <dbReference type="EMBL" id="ODO07634.1"/>
    </source>
</evidence>
<feature type="region of interest" description="Disordered" evidence="1">
    <location>
        <begin position="417"/>
        <end position="459"/>
    </location>
</feature>
<feature type="compositionally biased region" description="Polar residues" evidence="1">
    <location>
        <begin position="417"/>
        <end position="434"/>
    </location>
</feature>
<dbReference type="AlphaFoldDB" id="A0A1E3K3D5"/>
<feature type="compositionally biased region" description="Low complexity" evidence="1">
    <location>
        <begin position="30"/>
        <end position="48"/>
    </location>
</feature>
<feature type="compositionally biased region" description="Low complexity" evidence="1">
    <location>
        <begin position="435"/>
        <end position="450"/>
    </location>
</feature>